<evidence type="ECO:0000256" key="4">
    <source>
        <dbReference type="SAM" id="SignalP"/>
    </source>
</evidence>
<dbReference type="PANTHER" id="PTHR21666:SF270">
    <property type="entry name" value="MUREIN HYDROLASE ACTIVATOR ENVC"/>
    <property type="match status" value="1"/>
</dbReference>
<evidence type="ECO:0000259" key="6">
    <source>
        <dbReference type="Pfam" id="PF24568"/>
    </source>
</evidence>
<dbReference type="PANTHER" id="PTHR21666">
    <property type="entry name" value="PEPTIDASE-RELATED"/>
    <property type="match status" value="1"/>
</dbReference>
<dbReference type="InterPro" id="IPR016047">
    <property type="entry name" value="M23ase_b-sheet_dom"/>
</dbReference>
<dbReference type="Proteomes" id="UP000294937">
    <property type="component" value="Unassembled WGS sequence"/>
</dbReference>
<evidence type="ECO:0000256" key="2">
    <source>
        <dbReference type="SAM" id="Coils"/>
    </source>
</evidence>
<keyword evidence="7" id="KW-0378">Hydrolase</keyword>
<dbReference type="InterPro" id="IPR057309">
    <property type="entry name" value="PcsB_CC"/>
</dbReference>
<dbReference type="InterPro" id="IPR050570">
    <property type="entry name" value="Cell_wall_metabolism_enzyme"/>
</dbReference>
<feature type="coiled-coil region" evidence="2">
    <location>
        <begin position="36"/>
        <end position="98"/>
    </location>
</feature>
<dbReference type="Gene3D" id="2.70.70.10">
    <property type="entry name" value="Glucose Permease (Domain IIA)"/>
    <property type="match status" value="1"/>
</dbReference>
<evidence type="ECO:0000256" key="3">
    <source>
        <dbReference type="SAM" id="MobiDB-lite"/>
    </source>
</evidence>
<accession>A0A4R3L991</accession>
<dbReference type="AlphaFoldDB" id="A0A4R3L991"/>
<dbReference type="Gene3D" id="6.10.250.3150">
    <property type="match status" value="1"/>
</dbReference>
<keyword evidence="1 4" id="KW-0732">Signal</keyword>
<evidence type="ECO:0000313" key="7">
    <source>
        <dbReference type="EMBL" id="TCS95670.1"/>
    </source>
</evidence>
<feature type="compositionally biased region" description="Basic and acidic residues" evidence="3">
    <location>
        <begin position="336"/>
        <end position="354"/>
    </location>
</feature>
<dbReference type="EMBL" id="SMAG01000002">
    <property type="protein sequence ID" value="TCS95670.1"/>
    <property type="molecule type" value="Genomic_DNA"/>
</dbReference>
<dbReference type="GO" id="GO:0004222">
    <property type="term" value="F:metalloendopeptidase activity"/>
    <property type="evidence" value="ECO:0007669"/>
    <property type="project" value="TreeGrafter"/>
</dbReference>
<organism evidence="7 8">
    <name type="scientific">Hazenella coriacea</name>
    <dbReference type="NCBI Taxonomy" id="1179467"/>
    <lineage>
        <taxon>Bacteria</taxon>
        <taxon>Bacillati</taxon>
        <taxon>Bacillota</taxon>
        <taxon>Bacilli</taxon>
        <taxon>Bacillales</taxon>
        <taxon>Thermoactinomycetaceae</taxon>
        <taxon>Hazenella</taxon>
    </lineage>
</organism>
<feature type="chain" id="PRO_5020767509" evidence="4">
    <location>
        <begin position="27"/>
        <end position="354"/>
    </location>
</feature>
<comment type="caution">
    <text evidence="7">The sequence shown here is derived from an EMBL/GenBank/DDBJ whole genome shotgun (WGS) entry which is preliminary data.</text>
</comment>
<reference evidence="7 8" key="1">
    <citation type="submission" date="2019-03" db="EMBL/GenBank/DDBJ databases">
        <title>Genomic Encyclopedia of Type Strains, Phase IV (KMG-IV): sequencing the most valuable type-strain genomes for metagenomic binning, comparative biology and taxonomic classification.</title>
        <authorList>
            <person name="Goeker M."/>
        </authorList>
    </citation>
    <scope>NUCLEOTIDE SEQUENCE [LARGE SCALE GENOMIC DNA]</scope>
    <source>
        <strain evidence="7 8">DSM 45707</strain>
    </source>
</reference>
<feature type="signal peptide" evidence="4">
    <location>
        <begin position="1"/>
        <end position="26"/>
    </location>
</feature>
<feature type="domain" description="M23ase beta-sheet core" evidence="5">
    <location>
        <begin position="251"/>
        <end position="349"/>
    </location>
</feature>
<dbReference type="InterPro" id="IPR011055">
    <property type="entry name" value="Dup_hybrid_motif"/>
</dbReference>
<proteinExistence type="predicted"/>
<feature type="domain" description="Peptidoglycan hydrolase PcsB coiled-coil" evidence="6">
    <location>
        <begin position="88"/>
        <end position="157"/>
    </location>
</feature>
<evidence type="ECO:0000259" key="5">
    <source>
        <dbReference type="Pfam" id="PF01551"/>
    </source>
</evidence>
<feature type="region of interest" description="Disordered" evidence="3">
    <location>
        <begin position="327"/>
        <end position="354"/>
    </location>
</feature>
<dbReference type="CDD" id="cd12797">
    <property type="entry name" value="M23_peptidase"/>
    <property type="match status" value="1"/>
</dbReference>
<sequence>MKKKLLSGALAVSLACSTWITDHVFAAGTNNPESQLKEIQNDKSKVQADLKKVKADYDEKKKKLEELEKQVSAFDQQIAQHMKDLEENQVHLDQQQEKFNKMVVRMYENGETHYLSQLVGARTFSEFLHRFESVRLFAQQEQSVLNEYVSYKEKVEASKKKIEDEKEKQAPILAEAQEEYKEVEAIVNKHNSQLDQLEKKEEVAEAAIAEKNRLAREAAMKKVANYGTGVFAWPAPGTRLTSPFGWRNGRSHDGVDLANGSTGSPIIAADSGTVTLMKDNPGGYGYYIVINHGNGLSTLYAHMYRSTVTVSLGQKVQKGQKIAAIGNNGRSTGPHLHFEVHRNGRPEDPMKFIK</sequence>
<gene>
    <name evidence="7" type="ORF">EDD58_102246</name>
</gene>
<dbReference type="OrthoDB" id="9805799at2"/>
<dbReference type="SUPFAM" id="SSF51261">
    <property type="entry name" value="Duplicated hybrid motif"/>
    <property type="match status" value="1"/>
</dbReference>
<dbReference type="PROSITE" id="PS51257">
    <property type="entry name" value="PROKAR_LIPOPROTEIN"/>
    <property type="match status" value="1"/>
</dbReference>
<dbReference type="RefSeq" id="WP_131923655.1">
    <property type="nucleotide sequence ID" value="NZ_SMAG01000002.1"/>
</dbReference>
<feature type="coiled-coil region" evidence="2">
    <location>
        <begin position="148"/>
        <end position="217"/>
    </location>
</feature>
<evidence type="ECO:0000256" key="1">
    <source>
        <dbReference type="ARBA" id="ARBA00022729"/>
    </source>
</evidence>
<dbReference type="Pfam" id="PF01551">
    <property type="entry name" value="Peptidase_M23"/>
    <property type="match status" value="1"/>
</dbReference>
<evidence type="ECO:0000313" key="8">
    <source>
        <dbReference type="Proteomes" id="UP000294937"/>
    </source>
</evidence>
<keyword evidence="8" id="KW-1185">Reference proteome</keyword>
<protein>
    <submittedName>
        <fullName evidence="7">Murein DD-endopeptidase MepM/ murein hydrolase activator NlpD</fullName>
    </submittedName>
</protein>
<keyword evidence="2" id="KW-0175">Coiled coil</keyword>
<dbReference type="Pfam" id="PF24568">
    <property type="entry name" value="CC_PcsB"/>
    <property type="match status" value="1"/>
</dbReference>
<name>A0A4R3L991_9BACL</name>